<dbReference type="NCBIfam" id="TIGR02432">
    <property type="entry name" value="lysidine_TilS_N"/>
    <property type="match status" value="1"/>
</dbReference>
<keyword evidence="3 6" id="KW-0547">Nucleotide-binding</keyword>
<name>A0A1U9LEY4_9PROT</name>
<evidence type="ECO:0000256" key="3">
    <source>
        <dbReference type="ARBA" id="ARBA00022741"/>
    </source>
</evidence>
<dbReference type="InterPro" id="IPR011063">
    <property type="entry name" value="TilS/TtcA_N"/>
</dbReference>
<dbReference type="PANTHER" id="PTHR43033:SF1">
    <property type="entry name" value="TRNA(ILE)-LYSIDINE SYNTHASE-RELATED"/>
    <property type="match status" value="1"/>
</dbReference>
<evidence type="ECO:0000313" key="9">
    <source>
        <dbReference type="Proteomes" id="UP000189055"/>
    </source>
</evidence>
<dbReference type="CDD" id="cd01992">
    <property type="entry name" value="TilS_N"/>
    <property type="match status" value="1"/>
</dbReference>
<comment type="domain">
    <text evidence="6">The N-terminal region contains the highly conserved SGGXDS motif, predicted to be a P-loop motif involved in ATP binding.</text>
</comment>
<dbReference type="InterPro" id="IPR012094">
    <property type="entry name" value="tRNA_Ile_lys_synt"/>
</dbReference>
<evidence type="ECO:0000256" key="5">
    <source>
        <dbReference type="ARBA" id="ARBA00048539"/>
    </source>
</evidence>
<organism evidence="8 9">
    <name type="scientific">Acetobacter persici</name>
    <dbReference type="NCBI Taxonomy" id="1076596"/>
    <lineage>
        <taxon>Bacteria</taxon>
        <taxon>Pseudomonadati</taxon>
        <taxon>Pseudomonadota</taxon>
        <taxon>Alphaproteobacteria</taxon>
        <taxon>Acetobacterales</taxon>
        <taxon>Acetobacteraceae</taxon>
        <taxon>Acetobacter</taxon>
    </lineage>
</organism>
<accession>A0A1U9LEY4</accession>
<comment type="function">
    <text evidence="6">Ligates lysine onto the cytidine present at position 34 of the AUA codon-specific tRNA(Ile) that contains the anticodon CAU, in an ATP-dependent manner. Cytidine is converted to lysidine, thus changing the amino acid specificity of the tRNA from methionine to isoleucine.</text>
</comment>
<proteinExistence type="inferred from homology"/>
<reference evidence="8 9" key="1">
    <citation type="submission" date="2016-03" db="EMBL/GenBank/DDBJ databases">
        <title>Acetic acid bacteria sequencing.</title>
        <authorList>
            <person name="Brandt J."/>
            <person name="Jakob F."/>
            <person name="Vogel R.F."/>
        </authorList>
    </citation>
    <scope>NUCLEOTIDE SEQUENCE [LARGE SCALE GENOMIC DNA]</scope>
    <source>
        <strain evidence="8 9">TMW2.1084</strain>
    </source>
</reference>
<keyword evidence="4 6" id="KW-0067">ATP-binding</keyword>
<evidence type="ECO:0000256" key="4">
    <source>
        <dbReference type="ARBA" id="ARBA00022840"/>
    </source>
</evidence>
<dbReference type="HAMAP" id="MF_01161">
    <property type="entry name" value="tRNA_Ile_lys_synt"/>
    <property type="match status" value="1"/>
</dbReference>
<comment type="catalytic activity">
    <reaction evidence="5 6">
        <text>cytidine(34) in tRNA(Ile2) + L-lysine + ATP = lysidine(34) in tRNA(Ile2) + AMP + diphosphate + H(+)</text>
        <dbReference type="Rhea" id="RHEA:43744"/>
        <dbReference type="Rhea" id="RHEA-COMP:10625"/>
        <dbReference type="Rhea" id="RHEA-COMP:10670"/>
        <dbReference type="ChEBI" id="CHEBI:15378"/>
        <dbReference type="ChEBI" id="CHEBI:30616"/>
        <dbReference type="ChEBI" id="CHEBI:32551"/>
        <dbReference type="ChEBI" id="CHEBI:33019"/>
        <dbReference type="ChEBI" id="CHEBI:82748"/>
        <dbReference type="ChEBI" id="CHEBI:83665"/>
        <dbReference type="ChEBI" id="CHEBI:456215"/>
        <dbReference type="EC" id="6.3.4.19"/>
    </reaction>
</comment>
<gene>
    <name evidence="6" type="primary">tilS</name>
    <name evidence="8" type="ORF">A0U91_09010</name>
</gene>
<comment type="subcellular location">
    <subcellularLocation>
        <location evidence="6">Cytoplasm</location>
    </subcellularLocation>
</comment>
<dbReference type="SUPFAM" id="SSF52402">
    <property type="entry name" value="Adenine nucleotide alpha hydrolases-like"/>
    <property type="match status" value="1"/>
</dbReference>
<dbReference type="InterPro" id="IPR014729">
    <property type="entry name" value="Rossmann-like_a/b/a_fold"/>
</dbReference>
<evidence type="ECO:0000256" key="2">
    <source>
        <dbReference type="ARBA" id="ARBA00022694"/>
    </source>
</evidence>
<dbReference type="GO" id="GO:0005737">
    <property type="term" value="C:cytoplasm"/>
    <property type="evidence" value="ECO:0007669"/>
    <property type="project" value="UniProtKB-SubCell"/>
</dbReference>
<dbReference type="Pfam" id="PF01171">
    <property type="entry name" value="ATP_bind_3"/>
    <property type="match status" value="1"/>
</dbReference>
<keyword evidence="2 6" id="KW-0819">tRNA processing</keyword>
<sequence>MTTLPDHPFSDVPVLPAAFLARIDQLGPWLPDDPALPPVGLAVSGGGDSLCLAWLARHWRKHLLAFVVDHGLRAESAEEARLTVQRLEAMGVPARLLTLSGLTKGPGIAERARQARYAILAQACREAGCLDLLLGHQADDQVETIRMRQESGSGPDGLAGMGWVTALPDVRLVRPLLGFSRQALRNTLRQAGLVWVDDPSNEDLRATRVRVRHDLQGQDTRQTLWKIGIEAGTARMQRDAARAESLARRASLRPEGWACLGPALPDAEILSGLIRSVGGLIYPPPPAAVARLLTAGQDATLAGVHLVRRRAAWFLVREVAAMSAPVPAESGAVWDNRFECWLPSAVSGDGMLIGAAGPGLGRTLRGGWPARFCATLPALWRDERRVAVPHLGWWAEEALKEALFVFRPPVSVTGSGVYGLPGREWGGCGRQSAGHVIINVL</sequence>
<evidence type="ECO:0000256" key="6">
    <source>
        <dbReference type="HAMAP-Rule" id="MF_01161"/>
    </source>
</evidence>
<dbReference type="EMBL" id="CP014687">
    <property type="protein sequence ID" value="AQT05023.1"/>
    <property type="molecule type" value="Genomic_DNA"/>
</dbReference>
<dbReference type="KEGG" id="aper:A0U91_09010"/>
<evidence type="ECO:0000313" key="8">
    <source>
        <dbReference type="EMBL" id="AQT05023.1"/>
    </source>
</evidence>
<dbReference type="PANTHER" id="PTHR43033">
    <property type="entry name" value="TRNA(ILE)-LYSIDINE SYNTHASE-RELATED"/>
    <property type="match status" value="1"/>
</dbReference>
<evidence type="ECO:0000256" key="1">
    <source>
        <dbReference type="ARBA" id="ARBA00022598"/>
    </source>
</evidence>
<dbReference type="InterPro" id="IPR012795">
    <property type="entry name" value="tRNA_Ile_lys_synt_N"/>
</dbReference>
<dbReference type="GO" id="GO:0032267">
    <property type="term" value="F:tRNA(Ile)-lysidine synthase activity"/>
    <property type="evidence" value="ECO:0007669"/>
    <property type="project" value="UniProtKB-EC"/>
</dbReference>
<dbReference type="GO" id="GO:0006400">
    <property type="term" value="P:tRNA modification"/>
    <property type="evidence" value="ECO:0007669"/>
    <property type="project" value="UniProtKB-UniRule"/>
</dbReference>
<dbReference type="EC" id="6.3.4.19" evidence="6"/>
<comment type="similarity">
    <text evidence="6">Belongs to the tRNA(Ile)-lysidine synthase family.</text>
</comment>
<protein>
    <recommendedName>
        <fullName evidence="6">tRNA(Ile)-lysidine synthase</fullName>
        <ecNumber evidence="6">6.3.4.19</ecNumber>
    </recommendedName>
    <alternativeName>
        <fullName evidence="6">tRNA(Ile)-2-lysyl-cytidine synthase</fullName>
    </alternativeName>
    <alternativeName>
        <fullName evidence="6">tRNA(Ile)-lysidine synthetase</fullName>
    </alternativeName>
</protein>
<dbReference type="Proteomes" id="UP000189055">
    <property type="component" value="Chromosome"/>
</dbReference>
<keyword evidence="1 6" id="KW-0436">Ligase</keyword>
<feature type="domain" description="tRNA(Ile)-lysidine/2-thiocytidine synthase N-terminal" evidence="7">
    <location>
        <begin position="40"/>
        <end position="213"/>
    </location>
</feature>
<dbReference type="Gene3D" id="3.40.50.620">
    <property type="entry name" value="HUPs"/>
    <property type="match status" value="1"/>
</dbReference>
<dbReference type="STRING" id="1076596.A0U91_09010"/>
<keyword evidence="6" id="KW-0963">Cytoplasm</keyword>
<dbReference type="AlphaFoldDB" id="A0A1U9LEY4"/>
<evidence type="ECO:0000259" key="7">
    <source>
        <dbReference type="Pfam" id="PF01171"/>
    </source>
</evidence>
<feature type="binding site" evidence="6">
    <location>
        <begin position="44"/>
        <end position="49"/>
    </location>
    <ligand>
        <name>ATP</name>
        <dbReference type="ChEBI" id="CHEBI:30616"/>
    </ligand>
</feature>
<dbReference type="GO" id="GO:0005524">
    <property type="term" value="F:ATP binding"/>
    <property type="evidence" value="ECO:0007669"/>
    <property type="project" value="UniProtKB-UniRule"/>
</dbReference>